<dbReference type="EMBL" id="CP009770">
    <property type="protein sequence ID" value="AJQ45688.1"/>
    <property type="molecule type" value="Genomic_DNA"/>
</dbReference>
<dbReference type="PANTHER" id="PTHR14269">
    <property type="entry name" value="CDP-DIACYLGLYCEROL--GLYCEROL-3-PHOSPHATE 3-PHOSPHATIDYLTRANSFERASE-RELATED"/>
    <property type="match status" value="1"/>
</dbReference>
<dbReference type="GO" id="GO:0008444">
    <property type="term" value="F:CDP-diacylglycerol-glycerol-3-phosphate 3-phosphatidyltransferase activity"/>
    <property type="evidence" value="ECO:0007669"/>
    <property type="project" value="UniProtKB-UniRule"/>
</dbReference>
<evidence type="ECO:0000313" key="15">
    <source>
        <dbReference type="Proteomes" id="UP000032261"/>
    </source>
</evidence>
<dbReference type="AlphaFoldDB" id="A0A0C5RLW4"/>
<dbReference type="STRING" id="42094.JM47_02575"/>
<organism evidence="14 15">
    <name type="scientific">Ureaplasma diversum</name>
    <dbReference type="NCBI Taxonomy" id="42094"/>
    <lineage>
        <taxon>Bacteria</taxon>
        <taxon>Bacillati</taxon>
        <taxon>Mycoplasmatota</taxon>
        <taxon>Mycoplasmoidales</taxon>
        <taxon>Mycoplasmoidaceae</taxon>
        <taxon>Ureaplasma</taxon>
    </lineage>
</organism>
<keyword evidence="3" id="KW-0444">Lipid biosynthesis</keyword>
<evidence type="ECO:0000256" key="12">
    <source>
        <dbReference type="RuleBase" id="RU003750"/>
    </source>
</evidence>
<evidence type="ECO:0000256" key="11">
    <source>
        <dbReference type="NCBIfam" id="TIGR00560"/>
    </source>
</evidence>
<evidence type="ECO:0000256" key="13">
    <source>
        <dbReference type="SAM" id="Phobius"/>
    </source>
</evidence>
<dbReference type="KEGG" id="ude:JM47_02575"/>
<dbReference type="Gene3D" id="1.20.120.1760">
    <property type="match status" value="1"/>
</dbReference>
<name>A0A0C5RLW4_9BACT</name>
<dbReference type="InterPro" id="IPR000462">
    <property type="entry name" value="CDP-OH_P_trans"/>
</dbReference>
<keyword evidence="6 13" id="KW-1133">Transmembrane helix</keyword>
<sequence>MDPKIQKKWKHVPNIITSFRIILAFLVVILLLVNLYVAIPGNFPGYAYFFSVKNNQNIFINQMHIGITHFRMWAGILFIVAAFSDFLDGYIARKYQVVSAFGKIFDPIADKLLVNGVLVCLAVDQTTFVYLVVLNIFRDIFVDGLRMYASAHKQIIPANWLGKIKTVILFASIISLLFCYDPLHTSNIRIGYTYGINASLYLATLISLISGIIYFSLYYKQYLKRKKNQEDEKTTKY</sequence>
<keyword evidence="8 13" id="KW-0472">Membrane</keyword>
<dbReference type="InterPro" id="IPR043130">
    <property type="entry name" value="CDP-OH_PTrfase_TM_dom"/>
</dbReference>
<evidence type="ECO:0000256" key="5">
    <source>
        <dbReference type="ARBA" id="ARBA00022692"/>
    </source>
</evidence>
<keyword evidence="4 12" id="KW-0808">Transferase</keyword>
<dbReference type="HOGENOM" id="CLU_051314_2_3_14"/>
<dbReference type="PROSITE" id="PS00379">
    <property type="entry name" value="CDP_ALCOHOL_P_TRANSF"/>
    <property type="match status" value="1"/>
</dbReference>
<keyword evidence="7" id="KW-0443">Lipid metabolism</keyword>
<accession>A0A0C5RLW4</accession>
<evidence type="ECO:0000256" key="9">
    <source>
        <dbReference type="ARBA" id="ARBA00023209"/>
    </source>
</evidence>
<evidence type="ECO:0000256" key="10">
    <source>
        <dbReference type="ARBA" id="ARBA00023264"/>
    </source>
</evidence>
<dbReference type="InterPro" id="IPR004570">
    <property type="entry name" value="Phosphatidylglycerol_P_synth"/>
</dbReference>
<feature type="transmembrane region" description="Helical" evidence="13">
    <location>
        <begin position="198"/>
        <end position="219"/>
    </location>
</feature>
<evidence type="ECO:0000256" key="4">
    <source>
        <dbReference type="ARBA" id="ARBA00022679"/>
    </source>
</evidence>
<evidence type="ECO:0000256" key="3">
    <source>
        <dbReference type="ARBA" id="ARBA00022516"/>
    </source>
</evidence>
<dbReference type="PATRIC" id="fig|42094.4.peg.511"/>
<evidence type="ECO:0000256" key="8">
    <source>
        <dbReference type="ARBA" id="ARBA00023136"/>
    </source>
</evidence>
<dbReference type="InterPro" id="IPR050324">
    <property type="entry name" value="CDP-alcohol_PTase-I"/>
</dbReference>
<dbReference type="Proteomes" id="UP000032261">
    <property type="component" value="Chromosome"/>
</dbReference>
<comment type="subcellular location">
    <subcellularLocation>
        <location evidence="1">Membrane</location>
        <topology evidence="1">Multi-pass membrane protein</topology>
    </subcellularLocation>
</comment>
<proteinExistence type="inferred from homology"/>
<reference evidence="14 15" key="1">
    <citation type="journal article" date="2015" name="Genome Announc.">
        <title>Genome Sequence of Ureaplasma diversum Strain ATCC 49782.</title>
        <authorList>
            <person name="Marques L.M."/>
            <person name="Guimaraes A.M."/>
            <person name="Martins H.B."/>
            <person name="Rezende I.S."/>
            <person name="Barbosa M.S."/>
            <person name="Campos G.B."/>
            <person name="do Nascimento N.C."/>
            <person name="Dos Santos A.P."/>
            <person name="Amorim A.T."/>
            <person name="Santos V.M."/>
            <person name="Messick J.B."/>
            <person name="Timenetsky J."/>
        </authorList>
    </citation>
    <scope>NUCLEOTIDE SEQUENCE [LARGE SCALE GENOMIC DNA]</scope>
    <source>
        <strain evidence="14 15">ATCC 49782</strain>
    </source>
</reference>
<feature type="transmembrane region" description="Helical" evidence="13">
    <location>
        <begin position="112"/>
        <end position="137"/>
    </location>
</feature>
<evidence type="ECO:0000256" key="1">
    <source>
        <dbReference type="ARBA" id="ARBA00004141"/>
    </source>
</evidence>
<dbReference type="NCBIfam" id="TIGR00560">
    <property type="entry name" value="pgsA"/>
    <property type="match status" value="1"/>
</dbReference>
<evidence type="ECO:0000256" key="2">
    <source>
        <dbReference type="ARBA" id="ARBA00010441"/>
    </source>
</evidence>
<dbReference type="GO" id="GO:0046474">
    <property type="term" value="P:glycerophospholipid biosynthetic process"/>
    <property type="evidence" value="ECO:0007669"/>
    <property type="project" value="TreeGrafter"/>
</dbReference>
<protein>
    <recommendedName>
        <fullName evidence="11">CDP-diacylglycerol--glycerol-3-phosphate 3-phosphatidyltransferase</fullName>
        <ecNumber evidence="11">2.7.8.5</ecNumber>
    </recommendedName>
</protein>
<evidence type="ECO:0000313" key="14">
    <source>
        <dbReference type="EMBL" id="AJQ45688.1"/>
    </source>
</evidence>
<feature type="transmembrane region" description="Helical" evidence="13">
    <location>
        <begin position="21"/>
        <end position="39"/>
    </location>
</feature>
<dbReference type="EC" id="2.7.8.5" evidence="11"/>
<evidence type="ECO:0000256" key="6">
    <source>
        <dbReference type="ARBA" id="ARBA00022989"/>
    </source>
</evidence>
<gene>
    <name evidence="14" type="ORF">JM47_02575</name>
</gene>
<dbReference type="PANTHER" id="PTHR14269:SF62">
    <property type="entry name" value="CDP-DIACYLGLYCEROL--GLYCEROL-3-PHOSPHATE 3-PHOSPHATIDYLTRANSFERASE 1, CHLOROPLASTIC"/>
    <property type="match status" value="1"/>
</dbReference>
<keyword evidence="9" id="KW-0594">Phospholipid biosynthesis</keyword>
<comment type="similarity">
    <text evidence="2 12">Belongs to the CDP-alcohol phosphatidyltransferase class-I family.</text>
</comment>
<dbReference type="GO" id="GO:0016020">
    <property type="term" value="C:membrane"/>
    <property type="evidence" value="ECO:0007669"/>
    <property type="project" value="UniProtKB-SubCell"/>
</dbReference>
<feature type="transmembrane region" description="Helical" evidence="13">
    <location>
        <begin position="72"/>
        <end position="92"/>
    </location>
</feature>
<feature type="transmembrane region" description="Helical" evidence="13">
    <location>
        <begin position="158"/>
        <end position="178"/>
    </location>
</feature>
<dbReference type="PIRSF" id="PIRSF000847">
    <property type="entry name" value="Phos_ph_gly_syn"/>
    <property type="match status" value="1"/>
</dbReference>
<dbReference type="InterPro" id="IPR048254">
    <property type="entry name" value="CDP_ALCOHOL_P_TRANSF_CS"/>
</dbReference>
<keyword evidence="5 13" id="KW-0812">Transmembrane</keyword>
<keyword evidence="10" id="KW-1208">Phospholipid metabolism</keyword>
<evidence type="ECO:0000256" key="7">
    <source>
        <dbReference type="ARBA" id="ARBA00023098"/>
    </source>
</evidence>
<dbReference type="Pfam" id="PF01066">
    <property type="entry name" value="CDP-OH_P_transf"/>
    <property type="match status" value="1"/>
</dbReference>